<organism evidence="6 7">
    <name type="scientific">Tautonia plasticadhaerens</name>
    <dbReference type="NCBI Taxonomy" id="2527974"/>
    <lineage>
        <taxon>Bacteria</taxon>
        <taxon>Pseudomonadati</taxon>
        <taxon>Planctomycetota</taxon>
        <taxon>Planctomycetia</taxon>
        <taxon>Isosphaerales</taxon>
        <taxon>Isosphaeraceae</taxon>
        <taxon>Tautonia</taxon>
    </lineage>
</organism>
<evidence type="ECO:0000256" key="1">
    <source>
        <dbReference type="ARBA" id="ARBA00007963"/>
    </source>
</evidence>
<accession>A0A518HBK8</accession>
<evidence type="ECO:0000256" key="3">
    <source>
        <dbReference type="ARBA" id="ARBA00022723"/>
    </source>
</evidence>
<dbReference type="InterPro" id="IPR036820">
    <property type="entry name" value="Archease_dom_sf"/>
</dbReference>
<name>A0A518HBK8_9BACT</name>
<dbReference type="AlphaFoldDB" id="A0A518HBK8"/>
<dbReference type="Proteomes" id="UP000317835">
    <property type="component" value="Chromosome"/>
</dbReference>
<dbReference type="InterPro" id="IPR002804">
    <property type="entry name" value="Archease"/>
</dbReference>
<reference evidence="6 7" key="1">
    <citation type="submission" date="2019-02" db="EMBL/GenBank/DDBJ databases">
        <title>Deep-cultivation of Planctomycetes and their phenomic and genomic characterization uncovers novel biology.</title>
        <authorList>
            <person name="Wiegand S."/>
            <person name="Jogler M."/>
            <person name="Boedeker C."/>
            <person name="Pinto D."/>
            <person name="Vollmers J."/>
            <person name="Rivas-Marin E."/>
            <person name="Kohn T."/>
            <person name="Peeters S.H."/>
            <person name="Heuer A."/>
            <person name="Rast P."/>
            <person name="Oberbeckmann S."/>
            <person name="Bunk B."/>
            <person name="Jeske O."/>
            <person name="Meyerdierks A."/>
            <person name="Storesund J.E."/>
            <person name="Kallscheuer N."/>
            <person name="Luecker S."/>
            <person name="Lage O.M."/>
            <person name="Pohl T."/>
            <person name="Merkel B.J."/>
            <person name="Hornburger P."/>
            <person name="Mueller R.-W."/>
            <person name="Bruemmer F."/>
            <person name="Labrenz M."/>
            <person name="Spormann A.M."/>
            <person name="Op den Camp H."/>
            <person name="Overmann J."/>
            <person name="Amann R."/>
            <person name="Jetten M.S.M."/>
            <person name="Mascher T."/>
            <person name="Medema M.H."/>
            <person name="Devos D.P."/>
            <person name="Kaster A.-K."/>
            <person name="Ovreas L."/>
            <person name="Rohde M."/>
            <person name="Galperin M.Y."/>
            <person name="Jogler C."/>
        </authorList>
    </citation>
    <scope>NUCLEOTIDE SEQUENCE [LARGE SCALE GENOMIC DNA]</scope>
    <source>
        <strain evidence="6 7">ElP</strain>
    </source>
</reference>
<dbReference type="GO" id="GO:0008033">
    <property type="term" value="P:tRNA processing"/>
    <property type="evidence" value="ECO:0007669"/>
    <property type="project" value="UniProtKB-KW"/>
</dbReference>
<evidence type="ECO:0000259" key="5">
    <source>
        <dbReference type="Pfam" id="PF01951"/>
    </source>
</evidence>
<dbReference type="Gene3D" id="3.55.10.10">
    <property type="entry name" value="Archease domain"/>
    <property type="match status" value="1"/>
</dbReference>
<evidence type="ECO:0000256" key="2">
    <source>
        <dbReference type="ARBA" id="ARBA00022694"/>
    </source>
</evidence>
<dbReference type="OrthoDB" id="164090at2"/>
<dbReference type="GO" id="GO:0046872">
    <property type="term" value="F:metal ion binding"/>
    <property type="evidence" value="ECO:0007669"/>
    <property type="project" value="UniProtKB-KW"/>
</dbReference>
<dbReference type="PANTHER" id="PTHR12682:SF11">
    <property type="entry name" value="PROTEIN ARCHEASE"/>
    <property type="match status" value="1"/>
</dbReference>
<dbReference type="Pfam" id="PF01951">
    <property type="entry name" value="Archease"/>
    <property type="match status" value="1"/>
</dbReference>
<evidence type="ECO:0000313" key="6">
    <source>
        <dbReference type="EMBL" id="QDV38233.1"/>
    </source>
</evidence>
<keyword evidence="4" id="KW-0106">Calcium</keyword>
<comment type="similarity">
    <text evidence="1">Belongs to the archease family.</text>
</comment>
<protein>
    <recommendedName>
        <fullName evidence="5">Archease domain-containing protein</fullName>
    </recommendedName>
</protein>
<feature type="domain" description="Archease" evidence="5">
    <location>
        <begin position="5"/>
        <end position="140"/>
    </location>
</feature>
<evidence type="ECO:0000313" key="7">
    <source>
        <dbReference type="Proteomes" id="UP000317835"/>
    </source>
</evidence>
<dbReference type="PANTHER" id="PTHR12682">
    <property type="entry name" value="ARCHEASE"/>
    <property type="match status" value="1"/>
</dbReference>
<keyword evidence="2" id="KW-0819">tRNA processing</keyword>
<keyword evidence="7" id="KW-1185">Reference proteome</keyword>
<evidence type="ECO:0000256" key="4">
    <source>
        <dbReference type="ARBA" id="ARBA00022837"/>
    </source>
</evidence>
<dbReference type="EMBL" id="CP036426">
    <property type="protein sequence ID" value="QDV38233.1"/>
    <property type="molecule type" value="Genomic_DNA"/>
</dbReference>
<gene>
    <name evidence="6" type="ORF">ElP_61840</name>
</gene>
<dbReference type="KEGG" id="tpla:ElP_61840"/>
<proteinExistence type="inferred from homology"/>
<keyword evidence="3" id="KW-0479">Metal-binding</keyword>
<dbReference type="RefSeq" id="WP_145276573.1">
    <property type="nucleotide sequence ID" value="NZ_CP036426.1"/>
</dbReference>
<dbReference type="InterPro" id="IPR023572">
    <property type="entry name" value="Archease_dom"/>
</dbReference>
<sequence>MGTVEHFEHTADVGFRVRAADLADLFRSAAEGLFDYIVVNRGEVREADSEPVALHAGSTEDLLVDWLNELIFRSETTHRLYTRFDLRLADDGLGLEATIAGEPIDRDRHVLDHEVKAVTYHEASLRRDGEGWVAELILDI</sequence>
<dbReference type="SUPFAM" id="SSF69819">
    <property type="entry name" value="MTH1598-like"/>
    <property type="match status" value="1"/>
</dbReference>